<dbReference type="EMBL" id="SDOV01000001">
    <property type="protein sequence ID" value="KAH7646417.1"/>
    <property type="molecule type" value="Genomic_DNA"/>
</dbReference>
<dbReference type="GO" id="GO:0005737">
    <property type="term" value="C:cytoplasm"/>
    <property type="evidence" value="ECO:0007669"/>
    <property type="project" value="TreeGrafter"/>
</dbReference>
<accession>A0A922HZA1</accession>
<evidence type="ECO:0000256" key="4">
    <source>
        <dbReference type="SAM" id="Phobius"/>
    </source>
</evidence>
<keyword evidence="8" id="KW-1185">Reference proteome</keyword>
<protein>
    <submittedName>
        <fullName evidence="6">Beta-1</fullName>
    </submittedName>
    <submittedName>
        <fullName evidence="7">Glycosyl transferase group 2</fullName>
    </submittedName>
</protein>
<feature type="transmembrane region" description="Helical" evidence="4">
    <location>
        <begin position="385"/>
        <end position="406"/>
    </location>
</feature>
<sequence length="489" mass="56309">MFKFSSTHKHIFHCLLLISIIIYFEIQSGALKLWYTDDDIGDFDPFVRYGRYLAWFLYVFRLLTLLPLPQVLFNFFGLIFFNAFPEDPKLDKTPLMMPFICIRTVTRGDYPELVTKNVERNLNLCLDSGLENFIIEIVSDKSFELPKHPRIRLTVVPSSYRTKSGALFKARALQYCLEDNVNSLNDNDWIVHLDEETLLTSGSLAGIVKFICDGKYHFGQGLITYANEGVVNWLTTLSDAFRVAEDMGKLRFQFYVFHKPIFSWKGSYVVTLCRAERDVSFDNGPDGSIAEDCYFSMIAFKKGYTFNFIEGEMWEKSPFTLMDCLQQRKRWLQGIFLVVHSKNIPLKIKFFLSMSLYAWATLPLSLANLVFAIIYPLPASDWCNFISTFVGALTFYLYIFGVFKSFEIEKIGYIKYSIILAAALLTIPLKAIIEIIAVIWGLLTNKHKFFVVQKQIQSSPSSSSSSSQETTTKDDLQHEYINGRVIEQV</sequence>
<dbReference type="InterPro" id="IPR001173">
    <property type="entry name" value="Glyco_trans_2-like"/>
</dbReference>
<reference evidence="6" key="3">
    <citation type="journal article" date="2021" name="World Allergy Organ. J.">
        <title>Chromosome-level assembly of Dermatophagoides farinae genome and transcriptome reveals two novel allergens Der f 37 and Der f 39.</title>
        <authorList>
            <person name="Chen J."/>
            <person name="Cai Z."/>
            <person name="Fan D."/>
            <person name="Hu J."/>
            <person name="Hou Y."/>
            <person name="He Y."/>
            <person name="Zhang Z."/>
            <person name="Zhao Z."/>
            <person name="Gao P."/>
            <person name="Hu W."/>
            <person name="Sun J."/>
            <person name="Li J."/>
            <person name="Ji K."/>
        </authorList>
    </citation>
    <scope>NUCLEOTIDE SEQUENCE</scope>
    <source>
        <strain evidence="6">JKM2019</strain>
    </source>
</reference>
<dbReference type="Proteomes" id="UP000790347">
    <property type="component" value="Unassembled WGS sequence"/>
</dbReference>
<dbReference type="PANTHER" id="PTHR16779:SF1">
    <property type="entry name" value="BETA-1,4-MANNOSYLTRANSFERASE EGH"/>
    <property type="match status" value="1"/>
</dbReference>
<reference evidence="7" key="4">
    <citation type="journal article" date="2022" name="Res Sq">
        <title>Comparative Genomics Reveals Insights into the Divergent Evolution of Astigmatic Mites and Household Pest Adaptations.</title>
        <authorList>
            <person name="Xiong Q."/>
            <person name="Wan A.T.-Y."/>
            <person name="Liu X.-Y."/>
            <person name="Fung C.S.-H."/>
            <person name="Xiao X."/>
            <person name="Malainual N."/>
            <person name="Hou J."/>
            <person name="Wang L."/>
            <person name="Wang M."/>
            <person name="Yang K."/>
            <person name="Cui Y."/>
            <person name="Leung E."/>
            <person name="Nong W."/>
            <person name="Shin S.-K."/>
            <person name="Au S."/>
            <person name="Jeong K.Y."/>
            <person name="Chew F.T."/>
            <person name="Hui J."/>
            <person name="Leung T.F."/>
            <person name="Tungtrongchitr A."/>
            <person name="Zhong N."/>
            <person name="Liu Z."/>
            <person name="Tsui S."/>
        </authorList>
    </citation>
    <scope>NUCLEOTIDE SEQUENCE</scope>
    <source>
        <strain evidence="7">Derf</strain>
        <tissue evidence="7">Whole organism</tissue>
    </source>
</reference>
<evidence type="ECO:0000313" key="8">
    <source>
        <dbReference type="Proteomes" id="UP000790347"/>
    </source>
</evidence>
<comment type="caution">
    <text evidence="7">The sequence shown here is derived from an EMBL/GenBank/DDBJ whole genome shotgun (WGS) entry which is preliminary data.</text>
</comment>
<dbReference type="InterPro" id="IPR027389">
    <property type="entry name" value="B_mannosylTrfase_Bre-3/Egh"/>
</dbReference>
<dbReference type="InterPro" id="IPR029044">
    <property type="entry name" value="Nucleotide-diphossugar_trans"/>
</dbReference>
<feature type="transmembrane region" description="Helical" evidence="4">
    <location>
        <begin position="12"/>
        <end position="35"/>
    </location>
</feature>
<proteinExistence type="inferred from homology"/>
<dbReference type="AlphaFoldDB" id="A0A922HZA1"/>
<feature type="transmembrane region" description="Helical" evidence="4">
    <location>
        <begin position="55"/>
        <end position="81"/>
    </location>
</feature>
<dbReference type="EMBL" id="ASGP02000003">
    <property type="protein sequence ID" value="KAH9516873.1"/>
    <property type="molecule type" value="Genomic_DNA"/>
</dbReference>
<keyword evidence="4" id="KW-1133">Transmembrane helix</keyword>
<feature type="domain" description="Glycosyltransferase 2-like" evidence="5">
    <location>
        <begin position="189"/>
        <end position="386"/>
    </location>
</feature>
<evidence type="ECO:0000259" key="5">
    <source>
        <dbReference type="Pfam" id="PF13632"/>
    </source>
</evidence>
<gene>
    <name evidence="7" type="primary">bre-3</name>
    <name evidence="7" type="ORF">DERF_007590</name>
    <name evidence="6" type="ORF">HUG17_1955</name>
</gene>
<feature type="transmembrane region" description="Helical" evidence="4">
    <location>
        <begin position="356"/>
        <end position="379"/>
    </location>
</feature>
<reference evidence="6" key="2">
    <citation type="submission" date="2020-06" db="EMBL/GenBank/DDBJ databases">
        <authorList>
            <person name="Ji K."/>
            <person name="Li J."/>
        </authorList>
    </citation>
    <scope>NUCLEOTIDE SEQUENCE</scope>
    <source>
        <strain evidence="6">JKM2019</strain>
        <tissue evidence="6">Whole body</tissue>
    </source>
</reference>
<evidence type="ECO:0000313" key="7">
    <source>
        <dbReference type="EMBL" id="KAH9516873.1"/>
    </source>
</evidence>
<evidence type="ECO:0000256" key="1">
    <source>
        <dbReference type="ARBA" id="ARBA00006739"/>
    </source>
</evidence>
<feature type="transmembrane region" description="Helical" evidence="4">
    <location>
        <begin position="418"/>
        <end position="443"/>
    </location>
</feature>
<dbReference type="Pfam" id="PF13632">
    <property type="entry name" value="Glyco_trans_2_3"/>
    <property type="match status" value="1"/>
</dbReference>
<dbReference type="SUPFAM" id="SSF53448">
    <property type="entry name" value="Nucleotide-diphospho-sugar transferases"/>
    <property type="match status" value="1"/>
</dbReference>
<keyword evidence="4" id="KW-0812">Transmembrane</keyword>
<evidence type="ECO:0000256" key="2">
    <source>
        <dbReference type="ARBA" id="ARBA00022676"/>
    </source>
</evidence>
<keyword evidence="4" id="KW-0472">Membrane</keyword>
<evidence type="ECO:0000256" key="3">
    <source>
        <dbReference type="ARBA" id="ARBA00022679"/>
    </source>
</evidence>
<dbReference type="GO" id="GO:0019187">
    <property type="term" value="F:beta-1,4-mannosyltransferase activity"/>
    <property type="evidence" value="ECO:0007669"/>
    <property type="project" value="InterPro"/>
</dbReference>
<comment type="similarity">
    <text evidence="1">Belongs to the glycosyltransferase 2 family.</text>
</comment>
<dbReference type="PANTHER" id="PTHR16779">
    <property type="entry name" value="BETA-1,4-MANNOSYLTRANSFERASE EGH"/>
    <property type="match status" value="1"/>
</dbReference>
<dbReference type="Proteomes" id="UP000828236">
    <property type="component" value="Unassembled WGS sequence"/>
</dbReference>
<name>A0A922HZA1_DERFA</name>
<keyword evidence="2" id="KW-0328">Glycosyltransferase</keyword>
<dbReference type="OrthoDB" id="3971593at2759"/>
<keyword evidence="3 7" id="KW-0808">Transferase</keyword>
<dbReference type="FunFam" id="3.90.550.10:FF:000175">
    <property type="entry name" value="Beta-1,4-mannosyltransferase bre-3"/>
    <property type="match status" value="1"/>
</dbReference>
<reference evidence="7" key="1">
    <citation type="submission" date="2013-05" db="EMBL/GenBank/DDBJ databases">
        <authorList>
            <person name="Yim A.K.Y."/>
            <person name="Chan T.F."/>
            <person name="Ji K.M."/>
            <person name="Liu X.Y."/>
            <person name="Zhou J.W."/>
            <person name="Li R.Q."/>
            <person name="Yang K.Y."/>
            <person name="Li J."/>
            <person name="Li M."/>
            <person name="Law P.T.W."/>
            <person name="Wu Y.L."/>
            <person name="Cai Z.L."/>
            <person name="Qin H."/>
            <person name="Bao Y."/>
            <person name="Leung R.K.K."/>
            <person name="Ng P.K.S."/>
            <person name="Zou J."/>
            <person name="Zhong X.J."/>
            <person name="Ran P.X."/>
            <person name="Zhong N.S."/>
            <person name="Liu Z.G."/>
            <person name="Tsui S.K.W."/>
        </authorList>
    </citation>
    <scope>NUCLEOTIDE SEQUENCE</scope>
    <source>
        <strain evidence="7">Derf</strain>
        <tissue evidence="7">Whole organism</tissue>
    </source>
</reference>
<organism evidence="7 8">
    <name type="scientific">Dermatophagoides farinae</name>
    <name type="common">American house dust mite</name>
    <dbReference type="NCBI Taxonomy" id="6954"/>
    <lineage>
        <taxon>Eukaryota</taxon>
        <taxon>Metazoa</taxon>
        <taxon>Ecdysozoa</taxon>
        <taxon>Arthropoda</taxon>
        <taxon>Chelicerata</taxon>
        <taxon>Arachnida</taxon>
        <taxon>Acari</taxon>
        <taxon>Acariformes</taxon>
        <taxon>Sarcoptiformes</taxon>
        <taxon>Astigmata</taxon>
        <taxon>Psoroptidia</taxon>
        <taxon>Analgoidea</taxon>
        <taxon>Pyroglyphidae</taxon>
        <taxon>Dermatophagoidinae</taxon>
        <taxon>Dermatophagoides</taxon>
    </lineage>
</organism>
<evidence type="ECO:0000313" key="6">
    <source>
        <dbReference type="EMBL" id="KAH7646417.1"/>
    </source>
</evidence>